<dbReference type="Proteomes" id="UP000799441">
    <property type="component" value="Unassembled WGS sequence"/>
</dbReference>
<feature type="compositionally biased region" description="Basic and acidic residues" evidence="9">
    <location>
        <begin position="251"/>
        <end position="265"/>
    </location>
</feature>
<dbReference type="InterPro" id="IPR000719">
    <property type="entry name" value="Prot_kinase_dom"/>
</dbReference>
<gene>
    <name evidence="11" type="ORF">K431DRAFT_220431</name>
</gene>
<dbReference type="PROSITE" id="PS50011">
    <property type="entry name" value="PROTEIN_KINASE_DOM"/>
    <property type="match status" value="1"/>
</dbReference>
<feature type="compositionally biased region" description="Basic and acidic residues" evidence="9">
    <location>
        <begin position="31"/>
        <end position="47"/>
    </location>
</feature>
<dbReference type="AlphaFoldDB" id="A0A9P4URQ8"/>
<evidence type="ECO:0000256" key="6">
    <source>
        <dbReference type="ARBA" id="ARBA00022840"/>
    </source>
</evidence>
<proteinExistence type="inferred from homology"/>
<feature type="compositionally biased region" description="Low complexity" evidence="9">
    <location>
        <begin position="327"/>
        <end position="338"/>
    </location>
</feature>
<evidence type="ECO:0000256" key="2">
    <source>
        <dbReference type="ARBA" id="ARBA00022527"/>
    </source>
</evidence>
<sequence length="816" mass="91401">MRTSSNRNERGSVNTSARLSNETSSPPRQKQHSDRWIFDRSSKHDPLTRTNPRGRSRSRSPYRKGRSNSRSLSRSRSRSPFRASRHINGEKRRRDDDHYSARASSDPRRFRVHYENGASIAEPGSRRHDARVDIDERGSKSRRPYHDRDRSRSPYRRATIESGPVGGDRPGSHDSSDLAGQHSKRHSFDSSTENQPRDIQPKPPASVPAKLAVREYKTLVKLTSESLSATDISGSTSSTDNPAVEGQTGIKPEKPKLSEAELIEQRRKRREAIKAKHKPQPPLLVQALEQNIVSAPSTPLHESSGGSPERQSSSSSLDSPATPKLESPVPGSPGSPASFTVSNDDELANHAHFHSIANDEEGPSAADYDPNMDMQEDRPHYKRRDLEDTTNGLQPPQSSLVQAATQSTKEFDMFAEDDDDDMFAPDDSQLKPSLGVPKARALDASLLDNWDYPDGHYRIILGELLDNRYAVQQQIGKGTFATVVRAEDMKTGASVAVKIACNNDTMYKAGTREMDFLQLLNQQDTDDKKHIIRLLRQFDHKGHMCLVFENLSADLREVLKKFGRNVGINIKAIRSYAQQMFLALSHMKKCQILHADLKPDNMLVSEKRSLLKICDLGTASFANDAEITPYLVSRFYRAPEVILGIPFDYAIDMWSVGCTLFELHTGRILFAGSDNNQMLRTIQECRGRIPNRMLKRSELIDKHFLPDGTFVSQERDKITGKATLRQMNFSKTAPGKDLKARLTANTKGMSPTELKETYSLIDLLEKCLKLDPAQRISPNDALRHPFIMHAVAPVAPSAVEGKSVKIKPAMNVQSYR</sequence>
<dbReference type="InterPro" id="IPR017441">
    <property type="entry name" value="Protein_kinase_ATP_BS"/>
</dbReference>
<accession>A0A9P4URQ8</accession>
<evidence type="ECO:0000256" key="5">
    <source>
        <dbReference type="ARBA" id="ARBA00022777"/>
    </source>
</evidence>
<dbReference type="Gene3D" id="1.10.510.10">
    <property type="entry name" value="Transferase(Phosphotransferase) domain 1"/>
    <property type="match status" value="1"/>
</dbReference>
<evidence type="ECO:0000256" key="3">
    <source>
        <dbReference type="ARBA" id="ARBA00022679"/>
    </source>
</evidence>
<dbReference type="FunFam" id="1.10.510.10:FF:000078">
    <property type="entry name" value="Serine/threonine-protein kinase PRP4 homolog"/>
    <property type="match status" value="1"/>
</dbReference>
<feature type="compositionally biased region" description="Basic and acidic residues" evidence="9">
    <location>
        <begin position="87"/>
        <end position="114"/>
    </location>
</feature>
<dbReference type="InterPro" id="IPR011009">
    <property type="entry name" value="Kinase-like_dom_sf"/>
</dbReference>
<feature type="compositionally biased region" description="Basic residues" evidence="9">
    <location>
        <begin position="266"/>
        <end position="279"/>
    </location>
</feature>
<protein>
    <recommendedName>
        <fullName evidence="1">non-specific serine/threonine protein kinase</fullName>
        <ecNumber evidence="1">2.7.11.1</ecNumber>
    </recommendedName>
</protein>
<name>A0A9P4URQ8_9PEZI</name>
<feature type="compositionally biased region" description="Basic and acidic residues" evidence="9">
    <location>
        <begin position="124"/>
        <end position="152"/>
    </location>
</feature>
<dbReference type="GO" id="GO:0045292">
    <property type="term" value="P:mRNA cis splicing, via spliceosome"/>
    <property type="evidence" value="ECO:0007669"/>
    <property type="project" value="InterPro"/>
</dbReference>
<feature type="compositionally biased region" description="Polar residues" evidence="9">
    <location>
        <begin position="224"/>
        <end position="241"/>
    </location>
</feature>
<comment type="caution">
    <text evidence="11">The sequence shown here is derived from an EMBL/GenBank/DDBJ whole genome shotgun (WGS) entry which is preliminary data.</text>
</comment>
<feature type="domain" description="Protein kinase" evidence="10">
    <location>
        <begin position="469"/>
        <end position="787"/>
    </location>
</feature>
<dbReference type="PROSITE" id="PS00108">
    <property type="entry name" value="PROTEIN_KINASE_ST"/>
    <property type="match status" value="1"/>
</dbReference>
<dbReference type="InterPro" id="IPR044092">
    <property type="entry name" value="STKc_PRP4"/>
</dbReference>
<keyword evidence="4 8" id="KW-0547">Nucleotide-binding</keyword>
<dbReference type="InterPro" id="IPR050494">
    <property type="entry name" value="Ser_Thr_dual-spec_kinase"/>
</dbReference>
<reference evidence="11" key="1">
    <citation type="journal article" date="2020" name="Stud. Mycol.">
        <title>101 Dothideomycetes genomes: a test case for predicting lifestyles and emergence of pathogens.</title>
        <authorList>
            <person name="Haridas S."/>
            <person name="Albert R."/>
            <person name="Binder M."/>
            <person name="Bloem J."/>
            <person name="Labutti K."/>
            <person name="Salamov A."/>
            <person name="Andreopoulos B."/>
            <person name="Baker S."/>
            <person name="Barry K."/>
            <person name="Bills G."/>
            <person name="Bluhm B."/>
            <person name="Cannon C."/>
            <person name="Castanera R."/>
            <person name="Culley D."/>
            <person name="Daum C."/>
            <person name="Ezra D."/>
            <person name="Gonzalez J."/>
            <person name="Henrissat B."/>
            <person name="Kuo A."/>
            <person name="Liang C."/>
            <person name="Lipzen A."/>
            <person name="Lutzoni F."/>
            <person name="Magnuson J."/>
            <person name="Mondo S."/>
            <person name="Nolan M."/>
            <person name="Ohm R."/>
            <person name="Pangilinan J."/>
            <person name="Park H.-J."/>
            <person name="Ramirez L."/>
            <person name="Alfaro M."/>
            <person name="Sun H."/>
            <person name="Tritt A."/>
            <person name="Yoshinaga Y."/>
            <person name="Zwiers L.-H."/>
            <person name="Turgeon B."/>
            <person name="Goodwin S."/>
            <person name="Spatafora J."/>
            <person name="Crous P."/>
            <person name="Grigoriev I."/>
        </authorList>
    </citation>
    <scope>NUCLEOTIDE SEQUENCE</scope>
    <source>
        <strain evidence="11">CBS 116435</strain>
    </source>
</reference>
<keyword evidence="6 8" id="KW-0067">ATP-binding</keyword>
<dbReference type="Gene3D" id="3.30.200.20">
    <property type="entry name" value="Phosphorylase Kinase, domain 1"/>
    <property type="match status" value="1"/>
</dbReference>
<feature type="compositionally biased region" description="Polar residues" evidence="9">
    <location>
        <begin position="1"/>
        <end position="28"/>
    </location>
</feature>
<dbReference type="OrthoDB" id="9332038at2759"/>
<dbReference type="SUPFAM" id="SSF56112">
    <property type="entry name" value="Protein kinase-like (PK-like)"/>
    <property type="match status" value="1"/>
</dbReference>
<dbReference type="EC" id="2.7.11.1" evidence="1"/>
<evidence type="ECO:0000256" key="4">
    <source>
        <dbReference type="ARBA" id="ARBA00022741"/>
    </source>
</evidence>
<organism evidence="11 12">
    <name type="scientific">Polychaeton citri CBS 116435</name>
    <dbReference type="NCBI Taxonomy" id="1314669"/>
    <lineage>
        <taxon>Eukaryota</taxon>
        <taxon>Fungi</taxon>
        <taxon>Dikarya</taxon>
        <taxon>Ascomycota</taxon>
        <taxon>Pezizomycotina</taxon>
        <taxon>Dothideomycetes</taxon>
        <taxon>Dothideomycetidae</taxon>
        <taxon>Capnodiales</taxon>
        <taxon>Capnodiaceae</taxon>
        <taxon>Polychaeton</taxon>
    </lineage>
</organism>
<feature type="compositionally biased region" description="Basic residues" evidence="9">
    <location>
        <begin position="52"/>
        <end position="85"/>
    </location>
</feature>
<dbReference type="InterPro" id="IPR008271">
    <property type="entry name" value="Ser/Thr_kinase_AS"/>
</dbReference>
<dbReference type="GO" id="GO:0004674">
    <property type="term" value="F:protein serine/threonine kinase activity"/>
    <property type="evidence" value="ECO:0007669"/>
    <property type="project" value="UniProtKB-KW"/>
</dbReference>
<feature type="compositionally biased region" description="Low complexity" evidence="9">
    <location>
        <begin position="303"/>
        <end position="319"/>
    </location>
</feature>
<dbReference type="CDD" id="cd14135">
    <property type="entry name" value="STKc_PRP4"/>
    <property type="match status" value="1"/>
</dbReference>
<feature type="region of interest" description="Disordered" evidence="9">
    <location>
        <begin position="224"/>
        <end position="376"/>
    </location>
</feature>
<feature type="binding site" evidence="8">
    <location>
        <position position="498"/>
    </location>
    <ligand>
        <name>ATP</name>
        <dbReference type="ChEBI" id="CHEBI:30616"/>
    </ligand>
</feature>
<comment type="similarity">
    <text evidence="7">Belongs to the protein kinase superfamily. CMGC Ser/Thr protein kinase family.</text>
</comment>
<keyword evidence="2" id="KW-0723">Serine/threonine-protein kinase</keyword>
<keyword evidence="5 11" id="KW-0418">Kinase</keyword>
<keyword evidence="3" id="KW-0808">Transferase</keyword>
<feature type="compositionally biased region" description="Polar residues" evidence="9">
    <location>
        <begin position="288"/>
        <end position="301"/>
    </location>
</feature>
<keyword evidence="12" id="KW-1185">Reference proteome</keyword>
<dbReference type="GO" id="GO:0005524">
    <property type="term" value="F:ATP binding"/>
    <property type="evidence" value="ECO:0007669"/>
    <property type="project" value="UniProtKB-UniRule"/>
</dbReference>
<evidence type="ECO:0000256" key="1">
    <source>
        <dbReference type="ARBA" id="ARBA00012513"/>
    </source>
</evidence>
<dbReference type="SMART" id="SM00220">
    <property type="entry name" value="S_TKc"/>
    <property type="match status" value="1"/>
</dbReference>
<dbReference type="PANTHER" id="PTHR24058">
    <property type="entry name" value="DUAL SPECIFICITY PROTEIN KINASE"/>
    <property type="match status" value="1"/>
</dbReference>
<evidence type="ECO:0000256" key="7">
    <source>
        <dbReference type="ARBA" id="ARBA00023596"/>
    </source>
</evidence>
<dbReference type="Pfam" id="PF00069">
    <property type="entry name" value="Pkinase"/>
    <property type="match status" value="1"/>
</dbReference>
<evidence type="ECO:0000259" key="10">
    <source>
        <dbReference type="PROSITE" id="PS50011"/>
    </source>
</evidence>
<evidence type="ECO:0000256" key="9">
    <source>
        <dbReference type="SAM" id="MobiDB-lite"/>
    </source>
</evidence>
<dbReference type="EMBL" id="MU003778">
    <property type="protein sequence ID" value="KAF2723043.1"/>
    <property type="molecule type" value="Genomic_DNA"/>
</dbReference>
<dbReference type="PROSITE" id="PS00107">
    <property type="entry name" value="PROTEIN_KINASE_ATP"/>
    <property type="match status" value="1"/>
</dbReference>
<evidence type="ECO:0000313" key="11">
    <source>
        <dbReference type="EMBL" id="KAF2723043.1"/>
    </source>
</evidence>
<feature type="region of interest" description="Disordered" evidence="9">
    <location>
        <begin position="1"/>
        <end position="210"/>
    </location>
</feature>
<evidence type="ECO:0000313" key="12">
    <source>
        <dbReference type="Proteomes" id="UP000799441"/>
    </source>
</evidence>
<dbReference type="PANTHER" id="PTHR24058:SF103">
    <property type="entry name" value="SERINE_THREONINE-PROTEIN KINASE PRP4 HOMOLOG"/>
    <property type="match status" value="1"/>
</dbReference>
<evidence type="ECO:0000256" key="8">
    <source>
        <dbReference type="PROSITE-ProRule" id="PRU10141"/>
    </source>
</evidence>